<feature type="non-terminal residue" evidence="1">
    <location>
        <position position="202"/>
    </location>
</feature>
<sequence length="202" mass="24206">FNLTLLGKWMWHLLQHQGKLWARVLEAKYGGWRGLDEEGRSNLELIWWKDLKRAIHHSHHGKVLQNGLKWKVEVGDKIKFWEDGWICQEESLFEKYPRLYMISSQQHQLIRQLGKHKDSGWEWNFNWRRPLFDSEIDLAITFLSEVEGKSIQHHGSDDWEWTEDPSGIYSTHSAYSLFWEEAAARSQEDCFEELWKIKIPSK</sequence>
<dbReference type="Proteomes" id="UP000053555">
    <property type="component" value="Unassembled WGS sequence"/>
</dbReference>
<feature type="non-terminal residue" evidence="1">
    <location>
        <position position="1"/>
    </location>
</feature>
<dbReference type="AlphaFoldDB" id="A0A0B2SJV5"/>
<protein>
    <submittedName>
        <fullName evidence="1">Uncharacterized protein</fullName>
    </submittedName>
</protein>
<evidence type="ECO:0000313" key="1">
    <source>
        <dbReference type="EMBL" id="KHN44564.1"/>
    </source>
</evidence>
<dbReference type="EMBL" id="KN643155">
    <property type="protein sequence ID" value="KHN44564.1"/>
    <property type="molecule type" value="Genomic_DNA"/>
</dbReference>
<accession>A0A0B2SJV5</accession>
<dbReference type="PANTHER" id="PTHR36617:SF11">
    <property type="entry name" value="PROTEIN, PUTATIVE-RELATED"/>
    <property type="match status" value="1"/>
</dbReference>
<organism evidence="1">
    <name type="scientific">Glycine soja</name>
    <name type="common">Wild soybean</name>
    <dbReference type="NCBI Taxonomy" id="3848"/>
    <lineage>
        <taxon>Eukaryota</taxon>
        <taxon>Viridiplantae</taxon>
        <taxon>Streptophyta</taxon>
        <taxon>Embryophyta</taxon>
        <taxon>Tracheophyta</taxon>
        <taxon>Spermatophyta</taxon>
        <taxon>Magnoliopsida</taxon>
        <taxon>eudicotyledons</taxon>
        <taxon>Gunneridae</taxon>
        <taxon>Pentapetalae</taxon>
        <taxon>rosids</taxon>
        <taxon>fabids</taxon>
        <taxon>Fabales</taxon>
        <taxon>Fabaceae</taxon>
        <taxon>Papilionoideae</taxon>
        <taxon>50 kb inversion clade</taxon>
        <taxon>NPAAA clade</taxon>
        <taxon>indigoferoid/millettioid clade</taxon>
        <taxon>Phaseoleae</taxon>
        <taxon>Glycine</taxon>
        <taxon>Glycine subgen. Soja</taxon>
    </lineage>
</organism>
<proteinExistence type="predicted"/>
<name>A0A0B2SJV5_GLYSO</name>
<reference evidence="1" key="1">
    <citation type="submission" date="2014-07" db="EMBL/GenBank/DDBJ databases">
        <title>Identification of a novel salt tolerance gene in wild soybean by whole-genome sequencing.</title>
        <authorList>
            <person name="Lam H.-M."/>
            <person name="Qi X."/>
            <person name="Li M.-W."/>
            <person name="Liu X."/>
            <person name="Xie M."/>
            <person name="Ni M."/>
            <person name="Xu X."/>
        </authorList>
    </citation>
    <scope>NUCLEOTIDE SEQUENCE [LARGE SCALE GENOMIC DNA]</scope>
    <source>
        <tissue evidence="1">Root</tissue>
    </source>
</reference>
<dbReference type="PANTHER" id="PTHR36617">
    <property type="entry name" value="PROTEIN, PUTATIVE-RELATED"/>
    <property type="match status" value="1"/>
</dbReference>
<gene>
    <name evidence="1" type="ORF">glysoja_042713</name>
</gene>